<reference evidence="1 2" key="1">
    <citation type="journal article" date="2009" name="Stand. Genomic Sci.">
        <title>Complete genome sequence of Acidimicrobium ferrooxidans type strain (ICP).</title>
        <authorList>
            <person name="Clum A."/>
            <person name="Nolan M."/>
            <person name="Lang E."/>
            <person name="Glavina Del Rio T."/>
            <person name="Tice H."/>
            <person name="Copeland A."/>
            <person name="Cheng J.F."/>
            <person name="Lucas S."/>
            <person name="Chen F."/>
            <person name="Bruce D."/>
            <person name="Goodwin L."/>
            <person name="Pitluck S."/>
            <person name="Ivanova N."/>
            <person name="Mavrommatis K."/>
            <person name="Mikhailova N."/>
            <person name="Pati A."/>
            <person name="Chen A."/>
            <person name="Palaniappan K."/>
            <person name="Goker M."/>
            <person name="Spring S."/>
            <person name="Land M."/>
            <person name="Hauser L."/>
            <person name="Chang Y.J."/>
            <person name="Jeffries C.C."/>
            <person name="Chain P."/>
            <person name="Bristow J."/>
            <person name="Eisen J.A."/>
            <person name="Markowitz V."/>
            <person name="Hugenholtz P."/>
            <person name="Kyrpides N.C."/>
            <person name="Klenk H.P."/>
            <person name="Lapidus A."/>
        </authorList>
    </citation>
    <scope>NUCLEOTIDE SEQUENCE [LARGE SCALE GENOMIC DNA]</scope>
    <source>
        <strain evidence="2">DSM 10331 / JCM 15462 / NBRC 103882 / ICP</strain>
    </source>
</reference>
<dbReference type="AlphaFoldDB" id="C7M0R1"/>
<evidence type="ECO:0000313" key="1">
    <source>
        <dbReference type="EMBL" id="ACU54569.1"/>
    </source>
</evidence>
<protein>
    <submittedName>
        <fullName evidence="1">Uncharacterized protein</fullName>
    </submittedName>
</protein>
<name>C7M0R1_ACIFD</name>
<accession>C7M0R1</accession>
<dbReference type="STRING" id="525909.Afer_1653"/>
<dbReference type="Proteomes" id="UP000000771">
    <property type="component" value="Chromosome"/>
</dbReference>
<organism evidence="1 2">
    <name type="scientific">Acidimicrobium ferrooxidans (strain DSM 10331 / JCM 15462 / NBRC 103882 / ICP)</name>
    <dbReference type="NCBI Taxonomy" id="525909"/>
    <lineage>
        <taxon>Bacteria</taxon>
        <taxon>Bacillati</taxon>
        <taxon>Actinomycetota</taxon>
        <taxon>Acidimicrobiia</taxon>
        <taxon>Acidimicrobiales</taxon>
        <taxon>Acidimicrobiaceae</taxon>
        <taxon>Acidimicrobium</taxon>
    </lineage>
</organism>
<sequence length="98" mass="11070">MDWQKRAAYIRSRHGIEPGWADEAINEDHAVWLTPDPASRSGRSVRVIGYSPSARDVLVVILVAADVDETERPAGEWWGANAWVAGPRDRRIYAEEDR</sequence>
<proteinExistence type="predicted"/>
<dbReference type="HOGENOM" id="CLU_178288_0_0_11"/>
<gene>
    <name evidence="1" type="ordered locus">Afer_1653</name>
</gene>
<evidence type="ECO:0000313" key="2">
    <source>
        <dbReference type="Proteomes" id="UP000000771"/>
    </source>
</evidence>
<dbReference type="EMBL" id="CP001631">
    <property type="protein sequence ID" value="ACU54569.1"/>
    <property type="molecule type" value="Genomic_DNA"/>
</dbReference>
<keyword evidence="2" id="KW-1185">Reference proteome</keyword>
<dbReference type="eggNOG" id="ENOG502ZVAJ">
    <property type="taxonomic scope" value="Bacteria"/>
</dbReference>
<dbReference type="KEGG" id="afo:Afer_1653"/>
<dbReference type="RefSeq" id="WP_015799048.1">
    <property type="nucleotide sequence ID" value="NC_013124.1"/>
</dbReference>